<protein>
    <submittedName>
        <fullName evidence="1">Tetratricopeptide repeat protein</fullName>
    </submittedName>
</protein>
<name>A0A3M8RCH4_9PROT</name>
<dbReference type="EMBL" id="RIZI01000144">
    <property type="protein sequence ID" value="RNF65382.1"/>
    <property type="molecule type" value="Genomic_DNA"/>
</dbReference>
<dbReference type="AlphaFoldDB" id="A0A3M8RCH4"/>
<sequence>MILDFRVKEVLLPFGGEQPQSTARLDEALSAGGDLSHAEDLLRAALDAEPEAFAAYFALYKLLFRQSRLPEAEAVVRKALAAGARQGGFCSDWQDHSPTSAPWSTVNSPAHFYLFSLKALSFILLRQGRMAECRRILDKIEELDPHDLIGASVIRAYADGAASV</sequence>
<dbReference type="RefSeq" id="WP_123102822.1">
    <property type="nucleotide sequence ID" value="NZ_CP127527.1"/>
</dbReference>
<dbReference type="SUPFAM" id="SSF48452">
    <property type="entry name" value="TPR-like"/>
    <property type="match status" value="1"/>
</dbReference>
<proteinExistence type="predicted"/>
<accession>A0A3M8RCH4</accession>
<comment type="caution">
    <text evidence="1">The sequence shown here is derived from an EMBL/GenBank/DDBJ whole genome shotgun (WGS) entry which is preliminary data.</text>
</comment>
<dbReference type="InterPro" id="IPR011990">
    <property type="entry name" value="TPR-like_helical_dom_sf"/>
</dbReference>
<evidence type="ECO:0000313" key="1">
    <source>
        <dbReference type="EMBL" id="RNF65382.1"/>
    </source>
</evidence>
<reference evidence="1" key="1">
    <citation type="submission" date="2018-10" db="EMBL/GenBank/DDBJ databases">
        <title>Acidithiobacillus sulfuriphilus sp. nov.: an extremely acidophilic sulfur-oxidizing chemolithotroph isolated from a neutral pH environment.</title>
        <authorList>
            <person name="Falagan C."/>
            <person name="Moya-Beltran A."/>
            <person name="Quatrini R."/>
            <person name="Johnson D.B."/>
        </authorList>
    </citation>
    <scope>NUCLEOTIDE SEQUENCE [LARGE SCALE GENOMIC DNA]</scope>
    <source>
        <strain evidence="1">CJ-2</strain>
    </source>
</reference>
<dbReference type="Gene3D" id="1.25.40.10">
    <property type="entry name" value="Tetratricopeptide repeat domain"/>
    <property type="match status" value="1"/>
</dbReference>
<organism evidence="1">
    <name type="scientific">Acidithiobacillus sulfuriphilus</name>
    <dbReference type="NCBI Taxonomy" id="1867749"/>
    <lineage>
        <taxon>Bacteria</taxon>
        <taxon>Pseudomonadati</taxon>
        <taxon>Pseudomonadota</taxon>
        <taxon>Acidithiobacillia</taxon>
        <taxon>Acidithiobacillales</taxon>
        <taxon>Acidithiobacillaceae</taxon>
        <taxon>Acidithiobacillus</taxon>
    </lineage>
</organism>
<dbReference type="OrthoDB" id="7359089at2"/>
<gene>
    <name evidence="1" type="ORF">EC580_05095</name>
</gene>